<dbReference type="GO" id="GO:0016491">
    <property type="term" value="F:oxidoreductase activity"/>
    <property type="evidence" value="ECO:0007669"/>
    <property type="project" value="InterPro"/>
</dbReference>
<keyword evidence="2" id="KW-0812">Transmembrane</keyword>
<dbReference type="PROSITE" id="PS00194">
    <property type="entry name" value="THIOREDOXIN_1"/>
    <property type="match status" value="1"/>
</dbReference>
<dbReference type="Gene3D" id="3.40.30.10">
    <property type="entry name" value="Glutaredoxin"/>
    <property type="match status" value="1"/>
</dbReference>
<feature type="transmembrane region" description="Helical" evidence="2">
    <location>
        <begin position="77"/>
        <end position="100"/>
    </location>
</feature>
<dbReference type="KEGG" id="fpn:ABE65_017315"/>
<dbReference type="EMBL" id="CP015378">
    <property type="protein sequence ID" value="ANC78462.1"/>
    <property type="molecule type" value="Genomic_DNA"/>
</dbReference>
<evidence type="ECO:0000313" key="5">
    <source>
        <dbReference type="Proteomes" id="UP000076623"/>
    </source>
</evidence>
<dbReference type="Proteomes" id="UP000076623">
    <property type="component" value="Chromosome"/>
</dbReference>
<evidence type="ECO:0000256" key="1">
    <source>
        <dbReference type="ARBA" id="ARBA00023157"/>
    </source>
</evidence>
<evidence type="ECO:0000256" key="2">
    <source>
        <dbReference type="SAM" id="Phobius"/>
    </source>
</evidence>
<keyword evidence="1" id="KW-1015">Disulfide bond</keyword>
<dbReference type="InterPro" id="IPR013766">
    <property type="entry name" value="Thioredoxin_domain"/>
</dbReference>
<dbReference type="PANTHER" id="PTHR42852">
    <property type="entry name" value="THIOL:DISULFIDE INTERCHANGE PROTEIN DSBE"/>
    <property type="match status" value="1"/>
</dbReference>
<keyword evidence="2" id="KW-0472">Membrane</keyword>
<evidence type="ECO:0000313" key="4">
    <source>
        <dbReference type="EMBL" id="ANC78462.1"/>
    </source>
</evidence>
<proteinExistence type="predicted"/>
<dbReference type="PROSITE" id="PS51352">
    <property type="entry name" value="THIOREDOXIN_2"/>
    <property type="match status" value="1"/>
</dbReference>
<keyword evidence="5" id="KW-1185">Reference proteome</keyword>
<dbReference type="GO" id="GO:0016209">
    <property type="term" value="F:antioxidant activity"/>
    <property type="evidence" value="ECO:0007669"/>
    <property type="project" value="InterPro"/>
</dbReference>
<accession>A0A160IRB8</accession>
<dbReference type="InterPro" id="IPR050553">
    <property type="entry name" value="Thioredoxin_ResA/DsbE_sf"/>
</dbReference>
<feature type="transmembrane region" description="Helical" evidence="2">
    <location>
        <begin position="136"/>
        <end position="154"/>
    </location>
</feature>
<dbReference type="Pfam" id="PF00578">
    <property type="entry name" value="AhpC-TSA"/>
    <property type="match status" value="1"/>
</dbReference>
<organism evidence="4 5">
    <name type="scientific">Fictibacillus phosphorivorans</name>
    <dbReference type="NCBI Taxonomy" id="1221500"/>
    <lineage>
        <taxon>Bacteria</taxon>
        <taxon>Bacillati</taxon>
        <taxon>Bacillota</taxon>
        <taxon>Bacilli</taxon>
        <taxon>Bacillales</taxon>
        <taxon>Fictibacillaceae</taxon>
        <taxon>Fictibacillus</taxon>
    </lineage>
</organism>
<keyword evidence="2" id="KW-1133">Transmembrane helix</keyword>
<protein>
    <recommendedName>
        <fullName evidence="3">Thioredoxin domain-containing protein</fullName>
    </recommendedName>
</protein>
<dbReference type="InterPro" id="IPR017937">
    <property type="entry name" value="Thioredoxin_CS"/>
</dbReference>
<dbReference type="AlphaFoldDB" id="A0A160IRB8"/>
<dbReference type="PANTHER" id="PTHR42852:SF1">
    <property type="entry name" value="THIOREDOXIN-LIKE PROTEIN YNEN"/>
    <property type="match status" value="1"/>
</dbReference>
<dbReference type="CDD" id="cd02966">
    <property type="entry name" value="TlpA_like_family"/>
    <property type="match status" value="1"/>
</dbReference>
<gene>
    <name evidence="4" type="ORF">ABE65_017315</name>
</gene>
<dbReference type="InterPro" id="IPR000866">
    <property type="entry name" value="AhpC/TSA"/>
</dbReference>
<feature type="transmembrane region" description="Helical" evidence="2">
    <location>
        <begin position="112"/>
        <end position="130"/>
    </location>
</feature>
<dbReference type="SUPFAM" id="SSF52833">
    <property type="entry name" value="Thioredoxin-like"/>
    <property type="match status" value="1"/>
</dbReference>
<reference evidence="4 5" key="1">
    <citation type="submission" date="2016-04" db="EMBL/GenBank/DDBJ databases">
        <title>Complete genome sequence of Fictibacillus phosphorivorans G25-29, a strain toxic to nematodes.</title>
        <authorList>
            <person name="Zheng Z."/>
        </authorList>
    </citation>
    <scope>NUCLEOTIDE SEQUENCE [LARGE SCALE GENOMIC DNA]</scope>
    <source>
        <strain evidence="4 5">G25-29</strain>
    </source>
</reference>
<sequence>MTDYLTIGSFPVKMVWLAILGSALIAYGILFVKIRKEPDKKQLLDVLSNAIGIFLLVWKFSYAILHPLLIIKHPTSILYFNGGETGIVLGIIGSILYILVAASKRELDKSRVFYIGILGLTLYFAAYYGAHFASTTLLADGLVSLFFSILSLYLYTKGSFEIRKTVLSMLVTALFFSVLTNSPLSGQKTSKEAVEAASYGIKKGDRAPNFELKTIEGETVKLSDLNGKVVFVNLWATWCPPCRAEMPEMVRFYRDHSSKKVEILAVNLTDSDSEKEVKKFAQSYKLNFPVLLDPDGKVGNTYKTVTIPTTFIINKKGIIEQKHIGPMSYDMMEEFYKNAQ</sequence>
<feature type="transmembrane region" description="Helical" evidence="2">
    <location>
        <begin position="14"/>
        <end position="34"/>
    </location>
</feature>
<feature type="transmembrane region" description="Helical" evidence="2">
    <location>
        <begin position="46"/>
        <end position="65"/>
    </location>
</feature>
<name>A0A160IRB8_9BACL</name>
<evidence type="ECO:0000259" key="3">
    <source>
        <dbReference type="PROSITE" id="PS51352"/>
    </source>
</evidence>
<feature type="domain" description="Thioredoxin" evidence="3">
    <location>
        <begin position="201"/>
        <end position="340"/>
    </location>
</feature>
<dbReference type="InterPro" id="IPR036249">
    <property type="entry name" value="Thioredoxin-like_sf"/>
</dbReference>